<dbReference type="Proteomes" id="UP000008004">
    <property type="component" value="Chromosome"/>
</dbReference>
<organism evidence="3 4">
    <name type="scientific">Mycobacterium intracellulare (strain ATCC 13950 / DSM 43223 / JCM 6384 / NCTC 13025 / 3600)</name>
    <dbReference type="NCBI Taxonomy" id="487521"/>
    <lineage>
        <taxon>Bacteria</taxon>
        <taxon>Bacillati</taxon>
        <taxon>Actinomycetota</taxon>
        <taxon>Actinomycetes</taxon>
        <taxon>Mycobacteriales</taxon>
        <taxon>Mycobacteriaceae</taxon>
        <taxon>Mycobacterium</taxon>
        <taxon>Mycobacterium avium complex (MAC)</taxon>
    </lineage>
</organism>
<proteinExistence type="predicted"/>
<dbReference type="SMART" id="SM00943">
    <property type="entry name" value="Prim-Pol"/>
    <property type="match status" value="1"/>
</dbReference>
<dbReference type="Gene3D" id="3.40.50.300">
    <property type="entry name" value="P-loop containing nucleotide triphosphate hydrolases"/>
    <property type="match status" value="1"/>
</dbReference>
<gene>
    <name evidence="3" type="ordered locus">OCU_47160</name>
</gene>
<dbReference type="HOGENOM" id="CLU_367541_0_0_11"/>
<sequence>MATHRGGTNQQLGSRRTVMPSLPEQPVRRKSKRPSYVGGYSDVVQIYLEQGWKSVLPLPHGQKWPPPTGFTGHDARLPTHGQLETWRREYPDGNAALYLTDGLLCVDIDNYAKKQRPAGRALEVVDEVEGRAGCRFPETWALRNRTDGSEKRLYRVPKGLNWRSNLGAGVDLVHAGHRYVNVGINPDTGTPEHWYAPDGELSREPPRPQDCTELPDKLVLELMRDANGQEVRGLASVGAARKLLKALPTGVMDVGVRDLMLRAIRDVNGLEGGRHDATLCHVRDLVEYGAAGLLGTNTALGALKTEFVEAVWDSPGRGTREVAEDEFDRMRLNAGQLAGAKSAEELALIGSALKAMAPGGIWHPDSIWPATANDDYKVFRVLGPCEWAADVPDTEFLIAKVLCRDTFGVNAGPKKSLKTHDNQAIAFSVATGTNLYRSEEFPVRHQSVVLYIVGEGGREPVQRTMHRMARAYGLKLSDIQRDPQFPLVAAFGAAPIDSDNFRDDVKRLLDTYQPELVLIESFYNFHPRDVQAGDLYQRGQIIDAYHKFVRTECAGATSLLTDHYRSTGTAKSLDLDSISMAGQAENADSWITRYHRKPPNVPEGEFWLRTGFNSRQWGGTEWQIDWNLGPFNHGVGHHVGEITWDVASAVTAEKKDGTSQAHTSPGRQGLILEYVRANPATSKTNAIELLAKSHQVHEKSFRVDWQELENAQLLVQDPDGQVPRRRGDKTVMVKAKVWKCASGKIRLTDSQQDGDEND</sequence>
<dbReference type="KEGG" id="mia:OCU_47160"/>
<name>H8IW51_MYCIA</name>
<dbReference type="EMBL" id="CP003322">
    <property type="protein sequence ID" value="AFC45935.1"/>
    <property type="molecule type" value="Genomic_DNA"/>
</dbReference>
<protein>
    <recommendedName>
        <fullName evidence="2">DNA primase/polymerase bifunctional N-terminal domain-containing protein</fullName>
    </recommendedName>
</protein>
<feature type="region of interest" description="Disordered" evidence="1">
    <location>
        <begin position="1"/>
        <end position="36"/>
    </location>
</feature>
<evidence type="ECO:0000313" key="3">
    <source>
        <dbReference type="EMBL" id="AFC45935.1"/>
    </source>
</evidence>
<evidence type="ECO:0000259" key="2">
    <source>
        <dbReference type="SMART" id="SM00943"/>
    </source>
</evidence>
<dbReference type="Pfam" id="PF13481">
    <property type="entry name" value="AAA_25"/>
    <property type="match status" value="1"/>
</dbReference>
<dbReference type="eggNOG" id="COG0468">
    <property type="taxonomic scope" value="Bacteria"/>
</dbReference>
<dbReference type="Pfam" id="PF09250">
    <property type="entry name" value="Prim-Pol"/>
    <property type="match status" value="1"/>
</dbReference>
<evidence type="ECO:0000313" key="4">
    <source>
        <dbReference type="Proteomes" id="UP000008004"/>
    </source>
</evidence>
<reference evidence="3 4" key="1">
    <citation type="journal article" date="2012" name="J. Bacteriol.">
        <title>Complete genome sequence of Mycobacterium intracellulare strain ATCC 13950T.</title>
        <authorList>
            <person name="Kim B.J."/>
            <person name="Choi B.S."/>
            <person name="Lim J.S."/>
            <person name="Choi I.Y."/>
            <person name="Lee J.H."/>
            <person name="Chun J."/>
            <person name="Kook Y.H."/>
            <person name="Kim B.J."/>
        </authorList>
    </citation>
    <scope>NUCLEOTIDE SEQUENCE [LARGE SCALE GENOMIC DNA]</scope>
    <source>
        <strain evidence="4">ATCC 13950 / DSM 43223 / JCM 6384 / NCTC 13025 / 3600</strain>
    </source>
</reference>
<accession>H8IW51</accession>
<dbReference type="AlphaFoldDB" id="H8IW51"/>
<dbReference type="PATRIC" id="fig|487521.10.peg.4722"/>
<feature type="compositionally biased region" description="Polar residues" evidence="1">
    <location>
        <begin position="1"/>
        <end position="14"/>
    </location>
</feature>
<dbReference type="InterPro" id="IPR027417">
    <property type="entry name" value="P-loop_NTPase"/>
</dbReference>
<dbReference type="RefSeq" id="WP_014381323.1">
    <property type="nucleotide sequence ID" value="NC_016946.1"/>
</dbReference>
<evidence type="ECO:0000256" key="1">
    <source>
        <dbReference type="SAM" id="MobiDB-lite"/>
    </source>
</evidence>
<feature type="domain" description="DNA primase/polymerase bifunctional N-terminal" evidence="2">
    <location>
        <begin position="44"/>
        <end position="211"/>
    </location>
</feature>
<dbReference type="InterPro" id="IPR015330">
    <property type="entry name" value="DNA_primase/pol_bifunc_N"/>
</dbReference>